<reference evidence="1" key="2">
    <citation type="submission" date="2019-01" db="UniProtKB">
        <authorList>
            <consortium name="EnsemblPlants"/>
        </authorList>
    </citation>
    <scope>IDENTIFICATION</scope>
    <source>
        <strain evidence="1">cv. Heinz 1706</strain>
    </source>
</reference>
<proteinExistence type="predicted"/>
<dbReference type="Gramene" id="Solyc10g086133.1.1">
    <property type="protein sequence ID" value="Solyc10g086133.1.1"/>
    <property type="gene ID" value="Solyc10g086133.1"/>
</dbReference>
<dbReference type="Proteomes" id="UP000004994">
    <property type="component" value="Chromosome 10"/>
</dbReference>
<organism evidence="1">
    <name type="scientific">Solanum lycopersicum</name>
    <name type="common">Tomato</name>
    <name type="synonym">Lycopersicon esculentum</name>
    <dbReference type="NCBI Taxonomy" id="4081"/>
    <lineage>
        <taxon>Eukaryota</taxon>
        <taxon>Viridiplantae</taxon>
        <taxon>Streptophyta</taxon>
        <taxon>Embryophyta</taxon>
        <taxon>Tracheophyta</taxon>
        <taxon>Spermatophyta</taxon>
        <taxon>Magnoliopsida</taxon>
        <taxon>eudicotyledons</taxon>
        <taxon>Gunneridae</taxon>
        <taxon>Pentapetalae</taxon>
        <taxon>asterids</taxon>
        <taxon>lamiids</taxon>
        <taxon>Solanales</taxon>
        <taxon>Solanaceae</taxon>
        <taxon>Solanoideae</taxon>
        <taxon>Solaneae</taxon>
        <taxon>Solanum</taxon>
        <taxon>Solanum subgen. Lycopersicon</taxon>
    </lineage>
</organism>
<dbReference type="AlphaFoldDB" id="A0A3Q7IN83"/>
<keyword evidence="2" id="KW-1185">Reference proteome</keyword>
<dbReference type="InParanoid" id="A0A3Q7IN83"/>
<evidence type="ECO:0000313" key="1">
    <source>
        <dbReference type="EnsemblPlants" id="Solyc10g086133.1.1"/>
    </source>
</evidence>
<evidence type="ECO:0000313" key="2">
    <source>
        <dbReference type="Proteomes" id="UP000004994"/>
    </source>
</evidence>
<name>A0A3Q7IN83_SOLLC</name>
<accession>A0A3Q7IN83</accession>
<reference evidence="1" key="1">
    <citation type="journal article" date="2012" name="Nature">
        <title>The tomato genome sequence provides insights into fleshy fruit evolution.</title>
        <authorList>
            <consortium name="Tomato Genome Consortium"/>
        </authorList>
    </citation>
    <scope>NUCLEOTIDE SEQUENCE [LARGE SCALE GENOMIC DNA]</scope>
    <source>
        <strain evidence="1">cv. Heinz 1706</strain>
    </source>
</reference>
<dbReference type="EnsemblPlants" id="Solyc10g086133.1.1">
    <property type="protein sequence ID" value="Solyc10g086133.1.1"/>
    <property type="gene ID" value="Solyc10g086133.1"/>
</dbReference>
<sequence>MAGPGNDENRNKAHEMLAMVNTCCYFYTKFGTKILEYISLHKTQLRLLHYPASFLRLQLPESTVYTENLATNSNALAPPELEEGLTKLGLHDGRPQIWNQVLEMPCIQMESKS</sequence>
<protein>
    <submittedName>
        <fullName evidence="1">Uncharacterized protein</fullName>
    </submittedName>
</protein>